<proteinExistence type="predicted"/>
<evidence type="ECO:0000313" key="2">
    <source>
        <dbReference type="EMBL" id="KAF4690198.1"/>
    </source>
</evidence>
<reference evidence="2 3" key="1">
    <citation type="submission" date="2020-04" db="EMBL/GenBank/DDBJ databases">
        <title>Perkinsus olseni comparative genomics.</title>
        <authorList>
            <person name="Bogema D.R."/>
        </authorList>
    </citation>
    <scope>NUCLEOTIDE SEQUENCE [LARGE SCALE GENOMIC DNA]</scope>
    <source>
        <strain evidence="2">00978-12</strain>
    </source>
</reference>
<sequence length="366" mass="40736">MRLIRIPAASLVVYSVQGKSLNVLSCFRGLFGCVPKAEKDEPAVQYKKFKDDNPFRSRDSSPSRDRHSPMSSTSDASSGYWSNESPLSTNSAESVMDFSDIPGIVTYGHGDLPPNMFRKRSKPRSSPPIQEFVLQKPPLTSPVWIPREPPLNFVENHFEKVAPNPEPPEAKVADKPVEGDWAVVDVEEPPSEVEKDGEWTVINLKDKPKKKKISFTTANREWKDIVRGSPAVPVEALFEFPYKLVSLKALFECPYKPVSPNALFERSNSPSSVKASFDCSGHLDKEGASTERMVAKADKITIIVDDHHHKETQTISIVTNDKLALMKDHPIDKSLGGGKIFGDSFYWTEAAIRDPPPGRIGPRPKQ</sequence>
<organism evidence="2 3">
    <name type="scientific">Perkinsus olseni</name>
    <name type="common">Perkinsus atlanticus</name>
    <dbReference type="NCBI Taxonomy" id="32597"/>
    <lineage>
        <taxon>Eukaryota</taxon>
        <taxon>Sar</taxon>
        <taxon>Alveolata</taxon>
        <taxon>Perkinsozoa</taxon>
        <taxon>Perkinsea</taxon>
        <taxon>Perkinsida</taxon>
        <taxon>Perkinsidae</taxon>
        <taxon>Perkinsus</taxon>
    </lineage>
</organism>
<dbReference type="OrthoDB" id="10386848at2759"/>
<evidence type="ECO:0000313" key="3">
    <source>
        <dbReference type="Proteomes" id="UP000541610"/>
    </source>
</evidence>
<dbReference type="EMBL" id="JABANP010000105">
    <property type="protein sequence ID" value="KAF4690198.1"/>
    <property type="molecule type" value="Genomic_DNA"/>
</dbReference>
<feature type="region of interest" description="Disordered" evidence="1">
    <location>
        <begin position="44"/>
        <end position="86"/>
    </location>
</feature>
<evidence type="ECO:0000256" key="1">
    <source>
        <dbReference type="SAM" id="MobiDB-lite"/>
    </source>
</evidence>
<accession>A0A7J6P277</accession>
<name>A0A7J6P277_PEROL</name>
<dbReference type="Proteomes" id="UP000541610">
    <property type="component" value="Unassembled WGS sequence"/>
</dbReference>
<comment type="caution">
    <text evidence="2">The sequence shown here is derived from an EMBL/GenBank/DDBJ whole genome shotgun (WGS) entry which is preliminary data.</text>
</comment>
<feature type="compositionally biased region" description="Basic and acidic residues" evidence="1">
    <location>
        <begin position="44"/>
        <end position="68"/>
    </location>
</feature>
<feature type="compositionally biased region" description="Polar residues" evidence="1">
    <location>
        <begin position="73"/>
        <end position="86"/>
    </location>
</feature>
<gene>
    <name evidence="2" type="ORF">FOZ60_000552</name>
</gene>
<dbReference type="AlphaFoldDB" id="A0A7J6P277"/>
<protein>
    <submittedName>
        <fullName evidence="2">Uncharacterized protein</fullName>
    </submittedName>
</protein>
<feature type="region of interest" description="Disordered" evidence="1">
    <location>
        <begin position="112"/>
        <end position="132"/>
    </location>
</feature>